<gene>
    <name evidence="3" type="ORF">HII31_00925</name>
</gene>
<dbReference type="SUPFAM" id="SSF49899">
    <property type="entry name" value="Concanavalin A-like lectins/glucanases"/>
    <property type="match status" value="1"/>
</dbReference>
<evidence type="ECO:0000313" key="3">
    <source>
        <dbReference type="EMBL" id="KAF7197836.1"/>
    </source>
</evidence>
<name>A0A8H6RSY5_9PEZI</name>
<organism evidence="3 4">
    <name type="scientific">Pseudocercospora fuligena</name>
    <dbReference type="NCBI Taxonomy" id="685502"/>
    <lineage>
        <taxon>Eukaryota</taxon>
        <taxon>Fungi</taxon>
        <taxon>Dikarya</taxon>
        <taxon>Ascomycota</taxon>
        <taxon>Pezizomycotina</taxon>
        <taxon>Dothideomycetes</taxon>
        <taxon>Dothideomycetidae</taxon>
        <taxon>Mycosphaerellales</taxon>
        <taxon>Mycosphaerellaceae</taxon>
        <taxon>Pseudocercospora</taxon>
    </lineage>
</organism>
<comment type="caution">
    <text evidence="3">The sequence shown here is derived from an EMBL/GenBank/DDBJ whole genome shotgun (WGS) entry which is preliminary data.</text>
</comment>
<accession>A0A8H6RSY5</accession>
<feature type="region of interest" description="Disordered" evidence="1">
    <location>
        <begin position="562"/>
        <end position="581"/>
    </location>
</feature>
<keyword evidence="4" id="KW-1185">Reference proteome</keyword>
<sequence length="769" mass="84373">MSTIYPVPGGYPKEITGYAEPWIASPGEQVGIKVSCTEPQYRHRVVRITQGYEGPNSPPKATHHINTIPSGVKPGRFQLAHPGSYALIPDSGLAHNDDGIKLSLYVQPWLTKCDHAQTLVSNLQVSSATGLSLVIDHSGIVQLWIGTGSKIQTVSAGYCLSRRRWYHIELLIVGRSVNLDVTSLVEGTAPAGKSQSICCELSDYFIPRSPTPLLLAASHAQTTATSHLHGVPCNHFNGRLADFVLEAKGPMSRIVLKLDFSVSISSDVIYDVSGNSRNGCLINAPTRAVKSHDWAGHEVDWTKDSHGYGAIHFHEDDLDDAEWSTDMTICVPSNARSGVYVVEIESTTSDVRDTIPFFVRPTPSATAKIGARVALVASTFTYLAYANEHMFDQSSPARAEVPDEFGSFDFWKDEDYYKQERRKDLGLSCYDVHRDHSGVVFSSAKRPLLNHRLGYVNWTGHRPRELSAELIMIGFLERLGIAYDVLTDHDLHAKGSQCLQSYRVAITGCHPEYPSLESYTAYEDFLKAGGSLMYLGGNGFYWSSAMDVKALHRLEVRRGGQGVRTSWQDPGERHHQTDGKVGGLWRDRGKAANYLVGIGCCGEGAGPGVPYRMTPSLPQTHPDIAAWVFAGLDIKPAQDFVFGRNALGAFKGGASADEIDRMDFKYGSPRNIVVLASSTGHSDRFGLFPEDVGFPMMKTLGSQTDLIRSDMTYYETGRGGAVFSVGSISWYCALGWNDYKNDIAQITGNVLRKFLEGPKDSSQPTTSKL</sequence>
<evidence type="ECO:0000259" key="2">
    <source>
        <dbReference type="Pfam" id="PF20254"/>
    </source>
</evidence>
<dbReference type="AlphaFoldDB" id="A0A8H6RSY5"/>
<dbReference type="OrthoDB" id="5287072at2759"/>
<dbReference type="Pfam" id="PF20254">
    <property type="entry name" value="DMFA2_C"/>
    <property type="match status" value="1"/>
</dbReference>
<protein>
    <submittedName>
        <fullName evidence="3">N,N-dimethylformamidase beta subunit</fullName>
    </submittedName>
</protein>
<reference evidence="3" key="1">
    <citation type="submission" date="2020-04" db="EMBL/GenBank/DDBJ databases">
        <title>Draft genome resource of the tomato pathogen Pseudocercospora fuligena.</title>
        <authorList>
            <person name="Zaccaron A."/>
        </authorList>
    </citation>
    <scope>NUCLEOTIDE SEQUENCE</scope>
    <source>
        <strain evidence="3">PF001</strain>
    </source>
</reference>
<evidence type="ECO:0000256" key="1">
    <source>
        <dbReference type="SAM" id="MobiDB-lite"/>
    </source>
</evidence>
<dbReference type="InterPro" id="IPR013320">
    <property type="entry name" value="ConA-like_dom_sf"/>
</dbReference>
<dbReference type="InterPro" id="IPR046540">
    <property type="entry name" value="DMFA2_C"/>
</dbReference>
<proteinExistence type="predicted"/>
<dbReference type="Proteomes" id="UP000660729">
    <property type="component" value="Unassembled WGS sequence"/>
</dbReference>
<dbReference type="EMBL" id="JABCIY010000007">
    <property type="protein sequence ID" value="KAF7197836.1"/>
    <property type="molecule type" value="Genomic_DNA"/>
</dbReference>
<feature type="domain" description="N,N-dimethylformamidase beta subunit-like C-terminal" evidence="2">
    <location>
        <begin position="286"/>
        <end position="740"/>
    </location>
</feature>
<evidence type="ECO:0000313" key="4">
    <source>
        <dbReference type="Proteomes" id="UP000660729"/>
    </source>
</evidence>